<feature type="compositionally biased region" description="Polar residues" evidence="1">
    <location>
        <begin position="282"/>
        <end position="312"/>
    </location>
</feature>
<accession>A0A0D8XR23</accession>
<feature type="compositionally biased region" description="Low complexity" evidence="1">
    <location>
        <begin position="25"/>
        <end position="38"/>
    </location>
</feature>
<reference evidence="2 3" key="1">
    <citation type="submission" date="2013-11" db="EMBL/GenBank/DDBJ databases">
        <title>Draft genome of the bovine lungworm Dictyocaulus viviparus.</title>
        <authorList>
            <person name="Mitreva M."/>
        </authorList>
    </citation>
    <scope>NUCLEOTIDE SEQUENCE [LARGE SCALE GENOMIC DNA]</scope>
    <source>
        <strain evidence="2 3">HannoverDv2000</strain>
    </source>
</reference>
<feature type="compositionally biased region" description="Polar residues" evidence="1">
    <location>
        <begin position="44"/>
        <end position="53"/>
    </location>
</feature>
<feature type="region of interest" description="Disordered" evidence="1">
    <location>
        <begin position="1"/>
        <end position="72"/>
    </location>
</feature>
<dbReference type="AlphaFoldDB" id="A0A0D8XR23"/>
<organism evidence="2 3">
    <name type="scientific">Dictyocaulus viviparus</name>
    <name type="common">Bovine lungworm</name>
    <dbReference type="NCBI Taxonomy" id="29172"/>
    <lineage>
        <taxon>Eukaryota</taxon>
        <taxon>Metazoa</taxon>
        <taxon>Ecdysozoa</taxon>
        <taxon>Nematoda</taxon>
        <taxon>Chromadorea</taxon>
        <taxon>Rhabditida</taxon>
        <taxon>Rhabditina</taxon>
        <taxon>Rhabditomorpha</taxon>
        <taxon>Strongyloidea</taxon>
        <taxon>Metastrongylidae</taxon>
        <taxon>Dictyocaulus</taxon>
    </lineage>
</organism>
<feature type="compositionally biased region" description="Polar residues" evidence="1">
    <location>
        <begin position="7"/>
        <end position="20"/>
    </location>
</feature>
<gene>
    <name evidence="2" type="ORF">DICVIV_07722</name>
</gene>
<dbReference type="Proteomes" id="UP000053766">
    <property type="component" value="Unassembled WGS sequence"/>
</dbReference>
<evidence type="ECO:0000313" key="2">
    <source>
        <dbReference type="EMBL" id="KJH46202.1"/>
    </source>
</evidence>
<feature type="compositionally biased region" description="Low complexity" evidence="1">
    <location>
        <begin position="138"/>
        <end position="150"/>
    </location>
</feature>
<reference evidence="3" key="2">
    <citation type="journal article" date="2016" name="Sci. Rep.">
        <title>Dictyocaulus viviparus genome, variome and transcriptome elucidate lungworm biology and support future intervention.</title>
        <authorList>
            <person name="McNulty S.N."/>
            <person name="Strube C."/>
            <person name="Rosa B.A."/>
            <person name="Martin J.C."/>
            <person name="Tyagi R."/>
            <person name="Choi Y.J."/>
            <person name="Wang Q."/>
            <person name="Hallsworth Pepin K."/>
            <person name="Zhang X."/>
            <person name="Ozersky P."/>
            <person name="Wilson R.K."/>
            <person name="Sternberg P.W."/>
            <person name="Gasser R.B."/>
            <person name="Mitreva M."/>
        </authorList>
    </citation>
    <scope>NUCLEOTIDE SEQUENCE [LARGE SCALE GENOMIC DNA]</scope>
    <source>
        <strain evidence="3">HannoverDv2000</strain>
    </source>
</reference>
<feature type="region of interest" description="Disordered" evidence="1">
    <location>
        <begin position="280"/>
        <end position="312"/>
    </location>
</feature>
<name>A0A0D8XR23_DICVI</name>
<proteinExistence type="predicted"/>
<feature type="compositionally biased region" description="Basic residues" evidence="1">
    <location>
        <begin position="387"/>
        <end position="397"/>
    </location>
</feature>
<feature type="compositionally biased region" description="Basic and acidic residues" evidence="1">
    <location>
        <begin position="117"/>
        <end position="130"/>
    </location>
</feature>
<feature type="region of interest" description="Disordered" evidence="1">
    <location>
        <begin position="355"/>
        <end position="410"/>
    </location>
</feature>
<sequence>MLGASSLDPSASPWHSNSASAVGHPPSNSRLSSKSSHSPKAESDVSSSFTNTNVKEEFPHIEPVASTSGRSGVFEESVPFEADANQQHSVAKVKVGDDEAVSVNEVPPVQPLKIEERRSSEQHVERRDFRPTGAHAHLQSTTQGSGSLSQPPGYHIVHHQQEVGSAIASHPIQRPPAINNNSPLLVNLLSSQQQSSIVGGANIPPHHQSFSPAGSYMYPGNAQTHQHPHPSNVPQSAPPPVMDPQQHMAMQQQMQMEQRQRIMMQQQQAHAAAVAAVQAQQHSGQVPGQTPQGPLTSGGFYNSTTPIQATQPQQRSSMVVVWGYVAPQNPVFVGQPQVPQQVVVNVQPQRIQGYPAHLKPNTLSGASPVASSQFRGPVEETVQPPPPKKKRKPTKKQQQKEAELAAAAAQQQQQQQSAVAQAQQQQQFYSERMIHPAAMNPSGMQIMTHSGYPASSGFSTNPVPAVATQYPAYPQGSSQQQQHIWHQQMQQRIAYQQHVQASGPNSGHNVQLWSTQRGPPVPYPVPMGNGHDL</sequence>
<dbReference type="STRING" id="29172.A0A0D8XR23"/>
<dbReference type="OrthoDB" id="5877945at2759"/>
<feature type="compositionally biased region" description="Polar residues" evidence="1">
    <location>
        <begin position="361"/>
        <end position="374"/>
    </location>
</feature>
<evidence type="ECO:0000256" key="1">
    <source>
        <dbReference type="SAM" id="MobiDB-lite"/>
    </source>
</evidence>
<protein>
    <submittedName>
        <fullName evidence="2">Uncharacterized protein</fullName>
    </submittedName>
</protein>
<keyword evidence="3" id="KW-1185">Reference proteome</keyword>
<evidence type="ECO:0000313" key="3">
    <source>
        <dbReference type="Proteomes" id="UP000053766"/>
    </source>
</evidence>
<dbReference type="EMBL" id="KN716364">
    <property type="protein sequence ID" value="KJH46202.1"/>
    <property type="molecule type" value="Genomic_DNA"/>
</dbReference>
<feature type="region of interest" description="Disordered" evidence="1">
    <location>
        <begin position="117"/>
        <end position="152"/>
    </location>
</feature>